<evidence type="ECO:0000313" key="1">
    <source>
        <dbReference type="EMBL" id="GGE42182.1"/>
    </source>
</evidence>
<keyword evidence="2" id="KW-1185">Reference proteome</keyword>
<dbReference type="Proteomes" id="UP000599179">
    <property type="component" value="Unassembled WGS sequence"/>
</dbReference>
<organism evidence="1 2">
    <name type="scientific">Psychroflexus planctonicus</name>
    <dbReference type="NCBI Taxonomy" id="1526575"/>
    <lineage>
        <taxon>Bacteria</taxon>
        <taxon>Pseudomonadati</taxon>
        <taxon>Bacteroidota</taxon>
        <taxon>Flavobacteriia</taxon>
        <taxon>Flavobacteriales</taxon>
        <taxon>Flavobacteriaceae</taxon>
        <taxon>Psychroflexus</taxon>
    </lineage>
</organism>
<dbReference type="EMBL" id="BMGM01000010">
    <property type="protein sequence ID" value="GGE42182.1"/>
    <property type="molecule type" value="Genomic_DNA"/>
</dbReference>
<reference evidence="2" key="1">
    <citation type="journal article" date="2019" name="Int. J. Syst. Evol. Microbiol.">
        <title>The Global Catalogue of Microorganisms (GCM) 10K type strain sequencing project: providing services to taxonomists for standard genome sequencing and annotation.</title>
        <authorList>
            <consortium name="The Broad Institute Genomics Platform"/>
            <consortium name="The Broad Institute Genome Sequencing Center for Infectious Disease"/>
            <person name="Wu L."/>
            <person name="Ma J."/>
        </authorList>
    </citation>
    <scope>NUCLEOTIDE SEQUENCE [LARGE SCALE GENOMIC DNA]</scope>
    <source>
        <strain evidence="2">CGMCC 1.12931</strain>
    </source>
</reference>
<protein>
    <submittedName>
        <fullName evidence="1">Uncharacterized protein</fullName>
    </submittedName>
</protein>
<proteinExistence type="predicted"/>
<dbReference type="RefSeq" id="WP_262890031.1">
    <property type="nucleotide sequence ID" value="NZ_BMGM01000010.1"/>
</dbReference>
<accession>A0ABQ1SIT0</accession>
<name>A0ABQ1SIT0_9FLAO</name>
<comment type="caution">
    <text evidence="1">The sequence shown here is derived from an EMBL/GenBank/DDBJ whole genome shotgun (WGS) entry which is preliminary data.</text>
</comment>
<gene>
    <name evidence="1" type="ORF">GCM10010832_22680</name>
</gene>
<evidence type="ECO:0000313" key="2">
    <source>
        <dbReference type="Proteomes" id="UP000599179"/>
    </source>
</evidence>
<sequence length="44" mass="5141">MTASEMNTIKLEIIQFILNCDDESILSKFEKVLKEIKENESNNH</sequence>